<evidence type="ECO:0000256" key="5">
    <source>
        <dbReference type="SAM" id="MobiDB-lite"/>
    </source>
</evidence>
<dbReference type="EMBL" id="BABT02000119">
    <property type="protein sequence ID" value="GAA97375.1"/>
    <property type="molecule type" value="Genomic_DNA"/>
</dbReference>
<dbReference type="GO" id="GO:0046540">
    <property type="term" value="C:U4/U6 x U5 tri-snRNP complex"/>
    <property type="evidence" value="ECO:0007669"/>
    <property type="project" value="InterPro"/>
</dbReference>
<evidence type="ECO:0000259" key="7">
    <source>
        <dbReference type="Pfam" id="PF08572"/>
    </source>
</evidence>
<dbReference type="CDD" id="cd24162">
    <property type="entry name" value="Prp3_C"/>
    <property type="match status" value="1"/>
</dbReference>
<dbReference type="PANTHER" id="PTHR14212">
    <property type="entry name" value="U4/U6-ASSOCIATED RNA SPLICING FACTOR-RELATED"/>
    <property type="match status" value="1"/>
</dbReference>
<feature type="region of interest" description="Disordered" evidence="5">
    <location>
        <begin position="1"/>
        <end position="71"/>
    </location>
</feature>
<keyword evidence="9" id="KW-1185">Reference proteome</keyword>
<protein>
    <submittedName>
        <fullName evidence="8">Uncharacterized protein</fullName>
    </submittedName>
</protein>
<dbReference type="InterPro" id="IPR010541">
    <property type="entry name" value="Prp3_C"/>
</dbReference>
<evidence type="ECO:0000313" key="8">
    <source>
        <dbReference type="EMBL" id="GAA97375.1"/>
    </source>
</evidence>
<dbReference type="RefSeq" id="XP_014567733.1">
    <property type="nucleotide sequence ID" value="XM_014712247.1"/>
</dbReference>
<accession>G7E3G5</accession>
<dbReference type="AlphaFoldDB" id="G7E3G5"/>
<feature type="compositionally biased region" description="Polar residues" evidence="5">
    <location>
        <begin position="95"/>
        <end position="116"/>
    </location>
</feature>
<gene>
    <name evidence="8" type="primary">Mo04053</name>
    <name evidence="8" type="ORF">E5Q_04053</name>
</gene>
<reference evidence="8 9" key="1">
    <citation type="journal article" date="2011" name="J. Gen. Appl. Microbiol.">
        <title>Draft genome sequencing of the enigmatic basidiomycete Mixia osmundae.</title>
        <authorList>
            <person name="Nishida H."/>
            <person name="Nagatsuka Y."/>
            <person name="Sugiyama J."/>
        </authorList>
    </citation>
    <scope>NUCLEOTIDE SEQUENCE [LARGE SCALE GENOMIC DNA]</scope>
    <source>
        <strain evidence="9">CBS 9802 / IAM 14324 / JCM 22182 / KY 12970</strain>
    </source>
</reference>
<feature type="region of interest" description="Disordered" evidence="5">
    <location>
        <begin position="531"/>
        <end position="560"/>
    </location>
</feature>
<dbReference type="OMA" id="QAMQPKF"/>
<dbReference type="HOGENOM" id="CLU_015750_2_2_1"/>
<feature type="region of interest" description="Disordered" evidence="5">
    <location>
        <begin position="84"/>
        <end position="119"/>
    </location>
</feature>
<dbReference type="InterPro" id="IPR027104">
    <property type="entry name" value="Prp3"/>
</dbReference>
<dbReference type="InterPro" id="IPR013881">
    <property type="entry name" value="Pre-mRNA_splic_Prp3_dom"/>
</dbReference>
<keyword evidence="2" id="KW-0507">mRNA processing</keyword>
<dbReference type="eggNOG" id="KOG2769">
    <property type="taxonomic scope" value="Eukaryota"/>
</dbReference>
<feature type="region of interest" description="Disordered" evidence="5">
    <location>
        <begin position="430"/>
        <end position="459"/>
    </location>
</feature>
<feature type="domain" description="Small nuclear ribonucleoprotein Prp3 C-terminal" evidence="6">
    <location>
        <begin position="467"/>
        <end position="609"/>
    </location>
</feature>
<feature type="domain" description="Pre-mRNA-splicing factor 3" evidence="7">
    <location>
        <begin position="227"/>
        <end position="444"/>
    </location>
</feature>
<dbReference type="FunCoup" id="G7E3G5">
    <property type="interactions" value="523"/>
</dbReference>
<dbReference type="STRING" id="764103.G7E3G5"/>
<name>G7E3G5_MIXOS</name>
<dbReference type="Pfam" id="PF08572">
    <property type="entry name" value="PRP3"/>
    <property type="match status" value="1"/>
</dbReference>
<keyword evidence="3" id="KW-0508">mRNA splicing</keyword>
<evidence type="ECO:0000256" key="1">
    <source>
        <dbReference type="ARBA" id="ARBA00004123"/>
    </source>
</evidence>
<dbReference type="InParanoid" id="G7E3G5"/>
<feature type="compositionally biased region" description="Low complexity" evidence="5">
    <location>
        <begin position="53"/>
        <end position="70"/>
    </location>
</feature>
<comment type="caution">
    <text evidence="8">The sequence shown here is derived from an EMBL/GenBank/DDBJ whole genome shotgun (WGS) entry which is preliminary data.</text>
</comment>
<evidence type="ECO:0000256" key="3">
    <source>
        <dbReference type="ARBA" id="ARBA00023187"/>
    </source>
</evidence>
<evidence type="ECO:0000256" key="2">
    <source>
        <dbReference type="ARBA" id="ARBA00022664"/>
    </source>
</evidence>
<keyword evidence="4" id="KW-0539">Nucleus</keyword>
<evidence type="ECO:0000259" key="6">
    <source>
        <dbReference type="Pfam" id="PF06544"/>
    </source>
</evidence>
<comment type="subcellular location">
    <subcellularLocation>
        <location evidence="1">Nucleus</location>
    </subcellularLocation>
</comment>
<evidence type="ECO:0000256" key="4">
    <source>
        <dbReference type="ARBA" id="ARBA00023242"/>
    </source>
</evidence>
<dbReference type="Pfam" id="PF06544">
    <property type="entry name" value="Prp3_C"/>
    <property type="match status" value="1"/>
</dbReference>
<dbReference type="GO" id="GO:0000398">
    <property type="term" value="P:mRNA splicing, via spliceosome"/>
    <property type="evidence" value="ECO:0007669"/>
    <property type="project" value="InterPro"/>
</dbReference>
<proteinExistence type="predicted"/>
<dbReference type="OrthoDB" id="10264544at2759"/>
<sequence>MSKRGNAEPSESAAKRARGNAPSFLPPKDDLKGRESFLPQPNRQPSSLPPRPSSASTSAPSSSGLTPDQIAAKRAEVAAKIAALQRKSVPGVPSAMSSAAPSRDSLTPAPSATSTAPGLDPALAKRIAEAKRNVQAMAAKRSLNPYLSPKDQIVADPKTGLHPLLAKSSVTVADAKRNNKDKYKPMAPKFSTTRANARIAQPVRQPIERQLELSNASVPSFEEARKNPYFDKRLGVESLVPKERKARPLRFNPKGKFAALADQLRAEARMEELKARILESARKAGLEDEIELTEKQAKRPPPPDIEWWDSPFLPNQSYSDLDNGATSRVLQSNETPITIYVQHPIPIPAPADRIKVDAQPLKLTQKEMKKMRKQRRQADLQDRRDRIKLGLLPPDPPKVKLANMMRVLTQQAISDPTKVEAKVRREMTARKVGHEKANAARQLTDDQRREKLEAQKDKDASKGISAAVYRIRYLTNPSHRFKVRKNAQQLALTGITLYNPKFAFVFVEGGQASMKKYKHLMLDRINWKEEAEARDGDEDEEATPAPLPEGTPGPQASEIPESLANNRCDLVWEGPQRDRYFVDFKGKGAPSDGLAKSTLGTKLESLWDMCKRLPMDDQF</sequence>
<dbReference type="Proteomes" id="UP000009131">
    <property type="component" value="Unassembled WGS sequence"/>
</dbReference>
<reference evidence="8 9" key="2">
    <citation type="journal article" date="2012" name="Open Biol.">
        <title>Characteristics of nucleosomes and linker DNA regions on the genome of the basidiomycete Mixia osmundae revealed by mono- and dinucleosome mapping.</title>
        <authorList>
            <person name="Nishida H."/>
            <person name="Kondo S."/>
            <person name="Matsumoto T."/>
            <person name="Suzuki Y."/>
            <person name="Yoshikawa H."/>
            <person name="Taylor T.D."/>
            <person name="Sugiyama J."/>
        </authorList>
    </citation>
    <scope>NUCLEOTIDE SEQUENCE [LARGE SCALE GENOMIC DNA]</scope>
    <source>
        <strain evidence="9">CBS 9802 / IAM 14324 / JCM 22182 / KY 12970</strain>
    </source>
</reference>
<organism evidence="8 9">
    <name type="scientific">Mixia osmundae (strain CBS 9802 / IAM 14324 / JCM 22182 / KY 12970)</name>
    <dbReference type="NCBI Taxonomy" id="764103"/>
    <lineage>
        <taxon>Eukaryota</taxon>
        <taxon>Fungi</taxon>
        <taxon>Dikarya</taxon>
        <taxon>Basidiomycota</taxon>
        <taxon>Pucciniomycotina</taxon>
        <taxon>Mixiomycetes</taxon>
        <taxon>Mixiales</taxon>
        <taxon>Mixiaceae</taxon>
        <taxon>Mixia</taxon>
    </lineage>
</organism>
<evidence type="ECO:0000313" key="9">
    <source>
        <dbReference type="Proteomes" id="UP000009131"/>
    </source>
</evidence>
<dbReference type="PANTHER" id="PTHR14212:SF0">
    <property type="entry name" value="U4_U6 SMALL NUCLEAR RIBONUCLEOPROTEIN PRP3"/>
    <property type="match status" value="1"/>
</dbReference>